<dbReference type="SUPFAM" id="SSF49899">
    <property type="entry name" value="Concanavalin A-like lectins/glucanases"/>
    <property type="match status" value="1"/>
</dbReference>
<reference evidence="3" key="1">
    <citation type="submission" date="2016-10" db="EMBL/GenBank/DDBJ databases">
        <authorList>
            <person name="Varghese N."/>
            <person name="Submissions S."/>
        </authorList>
    </citation>
    <scope>NUCLEOTIDE SEQUENCE [LARGE SCALE GENOMIC DNA]</scope>
    <source>
        <strain evidence="3">CGMCC 1.7061</strain>
    </source>
</reference>
<protein>
    <submittedName>
        <fullName evidence="2">Concanavalin A-like lectin/glucanases superfamily protein</fullName>
    </submittedName>
</protein>
<organism evidence="2 3">
    <name type="scientific">Marinobacter zhejiangensis</name>
    <dbReference type="NCBI Taxonomy" id="488535"/>
    <lineage>
        <taxon>Bacteria</taxon>
        <taxon>Pseudomonadati</taxon>
        <taxon>Pseudomonadota</taxon>
        <taxon>Gammaproteobacteria</taxon>
        <taxon>Pseudomonadales</taxon>
        <taxon>Marinobacteraceae</taxon>
        <taxon>Marinobacter</taxon>
    </lineage>
</organism>
<evidence type="ECO:0000313" key="2">
    <source>
        <dbReference type="EMBL" id="SFM36538.1"/>
    </source>
</evidence>
<keyword evidence="2" id="KW-0430">Lectin</keyword>
<accession>A0A1I4Q8W6</accession>
<dbReference type="PANTHER" id="PTHR10151">
    <property type="entry name" value="ECTONUCLEOTIDE PYROPHOSPHATASE/PHOSPHODIESTERASE"/>
    <property type="match status" value="1"/>
</dbReference>
<gene>
    <name evidence="2" type="ORF">SAMN04487963_2251</name>
</gene>
<name>A0A1I4Q8W6_9GAMM</name>
<dbReference type="GO" id="GO:0016787">
    <property type="term" value="F:hydrolase activity"/>
    <property type="evidence" value="ECO:0007669"/>
    <property type="project" value="UniProtKB-ARBA"/>
</dbReference>
<dbReference type="Pfam" id="PF13385">
    <property type="entry name" value="Laminin_G_3"/>
    <property type="match status" value="1"/>
</dbReference>
<proteinExistence type="predicted"/>
<dbReference type="InterPro" id="IPR002591">
    <property type="entry name" value="Phosphodiest/P_Trfase"/>
</dbReference>
<dbReference type="AlphaFoldDB" id="A0A1I4Q8W6"/>
<feature type="region of interest" description="Disordered" evidence="1">
    <location>
        <begin position="28"/>
        <end position="57"/>
    </location>
</feature>
<dbReference type="InterPro" id="IPR013320">
    <property type="entry name" value="ConA-like_dom_sf"/>
</dbReference>
<dbReference type="InterPro" id="IPR017850">
    <property type="entry name" value="Alkaline_phosphatase_core_sf"/>
</dbReference>
<evidence type="ECO:0000256" key="1">
    <source>
        <dbReference type="SAM" id="MobiDB-lite"/>
    </source>
</evidence>
<evidence type="ECO:0000313" key="3">
    <source>
        <dbReference type="Proteomes" id="UP000198519"/>
    </source>
</evidence>
<dbReference type="PROSITE" id="PS51257">
    <property type="entry name" value="PROKAR_LIPOPROTEIN"/>
    <property type="match status" value="1"/>
</dbReference>
<dbReference type="STRING" id="488535.SAMN04487963_2251"/>
<dbReference type="GO" id="GO:0030246">
    <property type="term" value="F:carbohydrate binding"/>
    <property type="evidence" value="ECO:0007669"/>
    <property type="project" value="UniProtKB-KW"/>
</dbReference>
<sequence length="672" mass="71901">MTLKAGKPNRRNVYLAALTTALISLGGCGGDSDSSSDTSKPAIPDGDLTTPDPTPEPVTKALVIGIDGLMYDYIDQVDNPELNEPATPNFGRLTLSKAFAGGLLNTATHQASYSGPSWSSILTGTWTDRHGVTSNNSAAVAVDGIFSRLDQQDPTIQTGSFAAWTPINSGHMLKEMAYVSRRVDGASRPADESLDEFIANQLVNELEYEASPLRFIFTQLDEVDGAGHGCGWCATYENKLVETDAHLGRILDAIDHRERTLNEEWLVMVVSDHGHRPAGGHGGDTVVERTSVIGVNKPALFNEFFSTPAEPLPLSEDPEQNTLMGYPGITAVVPTVMTYLGYPPQLGDNFDSPSLVGDLGAYKLYSTVEQSQPDQANINLTWQNSGNASLRTIYRDDTLIAELSPMDTTYQDVLTKDMLGEGTHNLDYTVVSDVGSPVSSHARVSLAEPVSITDLLAERESLISFDNTTGAFSWVQAAASSPSFVAGPFNGANAVNLQRSNGYLSQAKDFTGVSQYSIGFRLRVNGNISGDPNVISNKNWASGYNKGFLVTVSGSKMKLNVGDGSSRADTSWTTFAKDEWVFVVASIDLNAKRVALYIQDSVNGLQSSVVSSGNVNSMASPLPLNIGEGGDGSYNTNKTLNFDMADLVTFNRALTEAEVRALANTTAPLGSL</sequence>
<feature type="compositionally biased region" description="Low complexity" evidence="1">
    <location>
        <begin position="31"/>
        <end position="51"/>
    </location>
</feature>
<dbReference type="EMBL" id="FOUE01000003">
    <property type="protein sequence ID" value="SFM36538.1"/>
    <property type="molecule type" value="Genomic_DNA"/>
</dbReference>
<keyword evidence="3" id="KW-1185">Reference proteome</keyword>
<dbReference type="Gene3D" id="2.60.120.200">
    <property type="match status" value="1"/>
</dbReference>
<dbReference type="Proteomes" id="UP000198519">
    <property type="component" value="Unassembled WGS sequence"/>
</dbReference>
<dbReference type="Gene3D" id="3.40.720.10">
    <property type="entry name" value="Alkaline Phosphatase, subunit A"/>
    <property type="match status" value="1"/>
</dbReference>
<dbReference type="RefSeq" id="WP_092022557.1">
    <property type="nucleotide sequence ID" value="NZ_FOUE01000003.1"/>
</dbReference>
<dbReference type="OrthoDB" id="1956004at2"/>
<dbReference type="PANTHER" id="PTHR10151:SF120">
    <property type="entry name" value="BIS(5'-ADENOSYL)-TRIPHOSPHATASE"/>
    <property type="match status" value="1"/>
</dbReference>
<dbReference type="SUPFAM" id="SSF53649">
    <property type="entry name" value="Alkaline phosphatase-like"/>
    <property type="match status" value="1"/>
</dbReference>
<dbReference type="Pfam" id="PF01663">
    <property type="entry name" value="Phosphodiest"/>
    <property type="match status" value="1"/>
</dbReference>